<feature type="coiled-coil region" evidence="1">
    <location>
        <begin position="908"/>
        <end position="935"/>
    </location>
</feature>
<comment type="caution">
    <text evidence="4">The sequence shown here is derived from an EMBL/GenBank/DDBJ whole genome shotgun (WGS) entry which is preliminary data.</text>
</comment>
<evidence type="ECO:0000256" key="1">
    <source>
        <dbReference type="SAM" id="Coils"/>
    </source>
</evidence>
<feature type="region of interest" description="Disordered" evidence="2">
    <location>
        <begin position="684"/>
        <end position="708"/>
    </location>
</feature>
<dbReference type="AlphaFoldDB" id="A0A1R3FZT9"/>
<dbReference type="Proteomes" id="UP000188268">
    <property type="component" value="Unassembled WGS sequence"/>
</dbReference>
<gene>
    <name evidence="4" type="ORF">CCACVL1_29840</name>
</gene>
<keyword evidence="1" id="KW-0175">Coiled coil</keyword>
<feature type="region of interest" description="Disordered" evidence="2">
    <location>
        <begin position="1"/>
        <end position="32"/>
    </location>
</feature>
<dbReference type="STRING" id="210143.A0A1R3FZT9"/>
<evidence type="ECO:0000313" key="5">
    <source>
        <dbReference type="Proteomes" id="UP000188268"/>
    </source>
</evidence>
<evidence type="ECO:0000259" key="3">
    <source>
        <dbReference type="Pfam" id="PF03732"/>
    </source>
</evidence>
<feature type="coiled-coil region" evidence="1">
    <location>
        <begin position="40"/>
        <end position="82"/>
    </location>
</feature>
<feature type="compositionally biased region" description="Basic and acidic residues" evidence="2">
    <location>
        <begin position="689"/>
        <end position="708"/>
    </location>
</feature>
<evidence type="ECO:0000256" key="2">
    <source>
        <dbReference type="SAM" id="MobiDB-lite"/>
    </source>
</evidence>
<dbReference type="PANTHER" id="PTHR33223:SF6">
    <property type="entry name" value="CCHC-TYPE DOMAIN-CONTAINING PROTEIN"/>
    <property type="match status" value="1"/>
</dbReference>
<dbReference type="OrthoDB" id="1739094at2759"/>
<keyword evidence="5" id="KW-1185">Reference proteome</keyword>
<feature type="domain" description="Retrotransposon gag" evidence="3">
    <location>
        <begin position="296"/>
        <end position="387"/>
    </location>
</feature>
<feature type="region of interest" description="Disordered" evidence="2">
    <location>
        <begin position="140"/>
        <end position="193"/>
    </location>
</feature>
<reference evidence="4 5" key="1">
    <citation type="submission" date="2013-09" db="EMBL/GenBank/DDBJ databases">
        <title>Corchorus capsularis genome sequencing.</title>
        <authorList>
            <person name="Alam M."/>
            <person name="Haque M.S."/>
            <person name="Islam M.S."/>
            <person name="Emdad E.M."/>
            <person name="Islam M.M."/>
            <person name="Ahmed B."/>
            <person name="Halim A."/>
            <person name="Hossen Q.M.M."/>
            <person name="Hossain M.Z."/>
            <person name="Ahmed R."/>
            <person name="Khan M.M."/>
            <person name="Islam R."/>
            <person name="Rashid M.M."/>
            <person name="Khan S.A."/>
            <person name="Rahman M.S."/>
            <person name="Alam M."/>
        </authorList>
    </citation>
    <scope>NUCLEOTIDE SEQUENCE [LARGE SCALE GENOMIC DNA]</scope>
    <source>
        <strain evidence="5">cv. CVL-1</strain>
        <tissue evidence="4">Whole seedling</tissue>
    </source>
</reference>
<accession>A0A1R3FZT9</accession>
<feature type="compositionally biased region" description="Basic and acidic residues" evidence="2">
    <location>
        <begin position="19"/>
        <end position="30"/>
    </location>
</feature>
<proteinExistence type="predicted"/>
<feature type="compositionally biased region" description="Basic and acidic residues" evidence="2">
    <location>
        <begin position="1"/>
        <end position="12"/>
    </location>
</feature>
<dbReference type="Pfam" id="PF03732">
    <property type="entry name" value="Retrotrans_gag"/>
    <property type="match status" value="1"/>
</dbReference>
<name>A0A1R3FZT9_COCAP</name>
<protein>
    <submittedName>
        <fullName evidence="4">Retrotransposon gag protein</fullName>
    </submittedName>
</protein>
<dbReference type="InterPro" id="IPR005162">
    <property type="entry name" value="Retrotrans_gag_dom"/>
</dbReference>
<sequence length="1204" mass="137728">MPPKETGKKVESSHSMALRGHESDKEHADPPENQEMFTFMAKLQAMMQANEAMMRDLKIDLERKMESQRTQTEDNLRQYLREIIHAQGGINVAIGDVEIPPPPLGVDNVLERQDLVLPIEEVADNVNEVNRAEVAAYVPPRVRGNGAGNGHHGNHNGHNGVRNGGNGNANGNNHHPHAAPRQQQQQPRGALAPAHRAPIMEAFHQEEPAQAPLNANQVMEMIQDVIGPGFRRMNRQIFQKPYPEAFDQLHPFPRGYKIPDFNPTFSGTSSDLSTVEHVGRFSIQCGEANTGFQKLRLFPNSLTGVAFTWYINLPPNSVTTWEEMERLFHTQFYKLEPEISMVDLSRLSQRKGESAKDYIARFKKLRNRCRIALPEQEFVRLAQNGLDLELRKKFEGMEFRDYYEMSTKVARYERLLHEELERRSSSYGTYYHEPNYELGVAEIKTDRPIECPALVKTGMRHPQTQEYLATAYQRQAEKKPHDGNRIYSFDVSKTSDVFDYLYKSGMVKFPPGHNIPSPEIIKGKEYCKYHDSWRHSTNSCTVFRNIVQEKIEHGILKFPEPSKKDMGVDKDPFPAAVNMVSINFPKDGRLTKEEKAKDVLEEGQVASMKKKSVVHFDQEPCDKPKKQRYGYANSRKIDFVPNQIGRPIPRPVALNMTPRRKVELTPPTARHVVSRAENYLPNKNVPRRLNFDHDQGRSMHRHTDEKPKDQVAYASAKEVCFANPKPKQIMPHPMVPSTSKAIQSSSFMLNENVKFPTKPRSVRPRSELRPWLEGRKEEYRVRSINQEVQRRESYSIRKFQPRMVRPANGVPYGIWQKVEHPKFPNPPLQRNRKTWRRRELRRRARARKGMEMNEGFDNWNSKPQKCNDNIDGVEEGSSNDAHPMLKVTHDMSFEQLVMAGLEPLRAKVVLEQARLDEQEAKIKRKEAELDIRTNVLADMIIALNKARDEFNRQKMGDVDQDKVDNKKDDVNVVDLVNALCENTSFDEEMDLSEPLPNGDVEDEILLPCKSEKCSGGKDNEAKAITFLKPNENATRHIKPLYIKAHFDGIPLNRILSGAVSKTRGILPTSLTVGSKTSVSALFVVDSSSTYHALLGRDWIHSNWCVPSSLHQFLMFWNGNEVEIVHADNKPFKVESNAVEARYYDESVGTIRFLGQDKYGRPMPMVSSMQTRKIGVKEAMEDLVRPNAIIPYRPLGCAPIIEEIS</sequence>
<evidence type="ECO:0000313" key="4">
    <source>
        <dbReference type="EMBL" id="OMO51345.1"/>
    </source>
</evidence>
<feature type="compositionally biased region" description="Low complexity" evidence="2">
    <location>
        <begin position="169"/>
        <end position="193"/>
    </location>
</feature>
<dbReference type="PANTHER" id="PTHR33223">
    <property type="entry name" value="CCHC-TYPE DOMAIN-CONTAINING PROTEIN"/>
    <property type="match status" value="1"/>
</dbReference>
<organism evidence="4 5">
    <name type="scientific">Corchorus capsularis</name>
    <name type="common">Jute</name>
    <dbReference type="NCBI Taxonomy" id="210143"/>
    <lineage>
        <taxon>Eukaryota</taxon>
        <taxon>Viridiplantae</taxon>
        <taxon>Streptophyta</taxon>
        <taxon>Embryophyta</taxon>
        <taxon>Tracheophyta</taxon>
        <taxon>Spermatophyta</taxon>
        <taxon>Magnoliopsida</taxon>
        <taxon>eudicotyledons</taxon>
        <taxon>Gunneridae</taxon>
        <taxon>Pentapetalae</taxon>
        <taxon>rosids</taxon>
        <taxon>malvids</taxon>
        <taxon>Malvales</taxon>
        <taxon>Malvaceae</taxon>
        <taxon>Grewioideae</taxon>
        <taxon>Apeibeae</taxon>
        <taxon>Corchorus</taxon>
    </lineage>
</organism>
<dbReference type="Gramene" id="OMO51345">
    <property type="protein sequence ID" value="OMO51345"/>
    <property type="gene ID" value="CCACVL1_29840"/>
</dbReference>
<dbReference type="EMBL" id="AWWV01015850">
    <property type="protein sequence ID" value="OMO51345.1"/>
    <property type="molecule type" value="Genomic_DNA"/>
</dbReference>